<dbReference type="Proteomes" id="UP000265000">
    <property type="component" value="Unplaced"/>
</dbReference>
<organism evidence="2 3">
    <name type="scientific">Fundulus heteroclitus</name>
    <name type="common">Killifish</name>
    <name type="synonym">Mummichog</name>
    <dbReference type="NCBI Taxonomy" id="8078"/>
    <lineage>
        <taxon>Eukaryota</taxon>
        <taxon>Metazoa</taxon>
        <taxon>Chordata</taxon>
        <taxon>Craniata</taxon>
        <taxon>Vertebrata</taxon>
        <taxon>Euteleostomi</taxon>
        <taxon>Actinopterygii</taxon>
        <taxon>Neopterygii</taxon>
        <taxon>Teleostei</taxon>
        <taxon>Neoteleostei</taxon>
        <taxon>Acanthomorphata</taxon>
        <taxon>Ovalentaria</taxon>
        <taxon>Atherinomorphae</taxon>
        <taxon>Cyprinodontiformes</taxon>
        <taxon>Fundulidae</taxon>
        <taxon>Fundulus</taxon>
    </lineage>
</organism>
<evidence type="ECO:0000313" key="2">
    <source>
        <dbReference type="Ensembl" id="ENSFHEP00000023990.1"/>
    </source>
</evidence>
<reference evidence="2" key="2">
    <citation type="submission" date="2025-09" db="UniProtKB">
        <authorList>
            <consortium name="Ensembl"/>
        </authorList>
    </citation>
    <scope>IDENTIFICATION</scope>
</reference>
<evidence type="ECO:0000256" key="1">
    <source>
        <dbReference type="SAM" id="MobiDB-lite"/>
    </source>
</evidence>
<dbReference type="PANTHER" id="PTHR23080:SF144">
    <property type="entry name" value="SPINDLE AND KINETOCHORE ASSOCIATED COMPLEX SUBUNIT 3"/>
    <property type="match status" value="1"/>
</dbReference>
<evidence type="ECO:0000313" key="3">
    <source>
        <dbReference type="Proteomes" id="UP000265000"/>
    </source>
</evidence>
<proteinExistence type="predicted"/>
<dbReference type="PANTHER" id="PTHR23080">
    <property type="entry name" value="THAP DOMAIN PROTEIN"/>
    <property type="match status" value="1"/>
</dbReference>
<sequence length="333" mass="37147">PFGSCDVVDCRDSTRERGFHGAQLAELTKMVWVATKTDERVDGKPGYECLGCDPGWVFPSHWVPSLNTEVKATTPERFSRRRKRQRAARGDNSAPAASQEATGQRAGINEAALNVEVAGAQQETDEQQECRFCGLRRAEMNRLLAENRKLREEMAERFLKDDVMVEYFTGPPRLALVMVVPSQILPRLPQTGRKLSPFQMLLLSLMHRRLNPPIQHIAHLLCTDRLTVSTTFPNTTETSHVRRHGNPVAVIVDSQTFSHYKDKHTLKCLIGITPQGAVALSSEGDMVLQIMVDTTERVIGSAHSKYTSLRGSIPLSMVLCALTNRCPSIVLKM</sequence>
<accession>A0A3Q2U2Y9</accession>
<keyword evidence="3" id="KW-1185">Reference proteome</keyword>
<feature type="region of interest" description="Disordered" evidence="1">
    <location>
        <begin position="71"/>
        <end position="105"/>
    </location>
</feature>
<dbReference type="AlphaFoldDB" id="A0A3Q2U2Y9"/>
<name>A0A3Q2U2Y9_FUNHE</name>
<reference evidence="2" key="1">
    <citation type="submission" date="2025-08" db="UniProtKB">
        <authorList>
            <consortium name="Ensembl"/>
        </authorList>
    </citation>
    <scope>IDENTIFICATION</scope>
</reference>
<dbReference type="Ensembl" id="ENSFHET00000008909.1">
    <property type="protein sequence ID" value="ENSFHEP00000023990.1"/>
    <property type="gene ID" value="ENSFHEG00000005332.1"/>
</dbReference>
<protein>
    <submittedName>
        <fullName evidence="2">Uncharacterized protein</fullName>
    </submittedName>
</protein>